<dbReference type="InterPro" id="IPR052528">
    <property type="entry name" value="Sugar_transport-like"/>
</dbReference>
<feature type="transmembrane region" description="Helical" evidence="4">
    <location>
        <begin position="60"/>
        <end position="79"/>
    </location>
</feature>
<evidence type="ECO:0000313" key="6">
    <source>
        <dbReference type="EMBL" id="KXU35519.1"/>
    </source>
</evidence>
<name>A0A139SLT7_9BACT</name>
<dbReference type="EMBL" id="LSZQ01000046">
    <property type="protein sequence ID" value="KXU35519.1"/>
    <property type="molecule type" value="Genomic_DNA"/>
</dbReference>
<dbReference type="SUPFAM" id="SSF103473">
    <property type="entry name" value="MFS general substrate transporter"/>
    <property type="match status" value="1"/>
</dbReference>
<evidence type="ECO:0000313" key="7">
    <source>
        <dbReference type="Proteomes" id="UP000070058"/>
    </source>
</evidence>
<feature type="transmembrane region" description="Helical" evidence="4">
    <location>
        <begin position="91"/>
        <end position="114"/>
    </location>
</feature>
<feature type="transmembrane region" description="Helical" evidence="4">
    <location>
        <begin position="190"/>
        <end position="210"/>
    </location>
</feature>
<evidence type="ECO:0000256" key="2">
    <source>
        <dbReference type="ARBA" id="ARBA00022989"/>
    </source>
</evidence>
<feature type="transmembrane region" description="Helical" evidence="4">
    <location>
        <begin position="245"/>
        <end position="269"/>
    </location>
</feature>
<evidence type="ECO:0000256" key="1">
    <source>
        <dbReference type="ARBA" id="ARBA00022692"/>
    </source>
</evidence>
<feature type="transmembrane region" description="Helical" evidence="4">
    <location>
        <begin position="166"/>
        <end position="184"/>
    </location>
</feature>
<dbReference type="PANTHER" id="PTHR23526:SF2">
    <property type="entry name" value="MAJOR FACILITATOR SUPERFAMILY (MFS) PROFILE DOMAIN-CONTAINING PROTEIN"/>
    <property type="match status" value="1"/>
</dbReference>
<dbReference type="InterPro" id="IPR036259">
    <property type="entry name" value="MFS_trans_sf"/>
</dbReference>
<evidence type="ECO:0000256" key="4">
    <source>
        <dbReference type="SAM" id="Phobius"/>
    </source>
</evidence>
<feature type="domain" description="Major facilitator superfamily (MFS) profile" evidence="5">
    <location>
        <begin position="17"/>
        <end position="430"/>
    </location>
</feature>
<evidence type="ECO:0000259" key="5">
    <source>
        <dbReference type="PROSITE" id="PS50850"/>
    </source>
</evidence>
<dbReference type="Gene3D" id="1.20.1250.20">
    <property type="entry name" value="MFS general substrate transporter like domains"/>
    <property type="match status" value="2"/>
</dbReference>
<keyword evidence="7" id="KW-1185">Reference proteome</keyword>
<feature type="transmembrane region" description="Helical" evidence="4">
    <location>
        <begin position="447"/>
        <end position="465"/>
    </location>
</feature>
<keyword evidence="3 4" id="KW-0472">Membrane</keyword>
<feature type="transmembrane region" description="Helical" evidence="4">
    <location>
        <begin position="120"/>
        <end position="146"/>
    </location>
</feature>
<reference evidence="7" key="1">
    <citation type="submission" date="2016-02" db="EMBL/GenBank/DDBJ databases">
        <authorList>
            <person name="Sanders J.G."/>
            <person name="Lin J.Y."/>
            <person name="Wertz J.T."/>
            <person name="Russell J.A."/>
            <person name="Moreau C.S."/>
            <person name="Powell S."/>
        </authorList>
    </citation>
    <scope>NUCLEOTIDE SEQUENCE [LARGE SCALE GENOMIC DNA]</scope>
    <source>
        <strain evidence="7">CAG34</strain>
    </source>
</reference>
<sequence>MTRAASAAAPRSRVPTLLRKNLRYGVLDGVAAMPIGQLGAPGNVVLAALLCEMFHMSPANYGLIVSLPFWFNFLQVLITPRLSQKMDARRLCLSSAWVHFGAWVLLTASLPFIPREETPLTLTIFIIGFSVTACTQAINGVTWNGWMQDVVPQRVRGKYFGTRNQLLYISVIVFLLSVSGLTALLKDSILAYLVLFGGALVLRVFSIFALQRMITPTAPPGAPQATAARLPTRDQLRIIWAERDLMRFIAGAALFGFSINLFGPFVPVFMYEELGVSVSRANWILLFAPIGSAVVFPAWGRLLDRYGNVPVMIISLILWQLVALIWCVVDTDKLWLLYVVSAFGGMFGAGYLVGTFALMLKLTPASARAIGVALFTSLTSLAAALGPPLGGRIITWAKAQGLESLTIYHTAYAFAPLMTIFACLILRKVRENRAASITEVVGAIRNVRTAAALLGLSFFINLVFYRKTGKRRPGQPRLTRLFR</sequence>
<accession>A0A139SLT7</accession>
<keyword evidence="1 4" id="KW-0812">Transmembrane</keyword>
<evidence type="ECO:0000256" key="3">
    <source>
        <dbReference type="ARBA" id="ARBA00023136"/>
    </source>
</evidence>
<dbReference type="Proteomes" id="UP000070058">
    <property type="component" value="Unassembled WGS sequence"/>
</dbReference>
<dbReference type="InterPro" id="IPR011701">
    <property type="entry name" value="MFS"/>
</dbReference>
<proteinExistence type="predicted"/>
<comment type="caution">
    <text evidence="6">The sequence shown here is derived from an EMBL/GenBank/DDBJ whole genome shotgun (WGS) entry which is preliminary data.</text>
</comment>
<dbReference type="PANTHER" id="PTHR23526">
    <property type="entry name" value="INTEGRAL MEMBRANE TRANSPORT PROTEIN-RELATED"/>
    <property type="match status" value="1"/>
</dbReference>
<feature type="transmembrane region" description="Helical" evidence="4">
    <location>
        <begin position="311"/>
        <end position="329"/>
    </location>
</feature>
<feature type="transmembrane region" description="Helical" evidence="4">
    <location>
        <begin position="335"/>
        <end position="360"/>
    </location>
</feature>
<gene>
    <name evidence="6" type="ORF">AXK11_05850</name>
</gene>
<dbReference type="GO" id="GO:0022857">
    <property type="term" value="F:transmembrane transporter activity"/>
    <property type="evidence" value="ECO:0007669"/>
    <property type="project" value="InterPro"/>
</dbReference>
<dbReference type="InterPro" id="IPR020846">
    <property type="entry name" value="MFS_dom"/>
</dbReference>
<dbReference type="PROSITE" id="PS50850">
    <property type="entry name" value="MFS"/>
    <property type="match status" value="1"/>
</dbReference>
<feature type="transmembrane region" description="Helical" evidence="4">
    <location>
        <begin position="406"/>
        <end position="426"/>
    </location>
</feature>
<feature type="transmembrane region" description="Helical" evidence="4">
    <location>
        <begin position="367"/>
        <end position="386"/>
    </location>
</feature>
<feature type="transmembrane region" description="Helical" evidence="4">
    <location>
        <begin position="21"/>
        <end position="40"/>
    </location>
</feature>
<organism evidence="6 7">
    <name type="scientific">Cephaloticoccus primus</name>
    <dbReference type="NCBI Taxonomy" id="1548207"/>
    <lineage>
        <taxon>Bacteria</taxon>
        <taxon>Pseudomonadati</taxon>
        <taxon>Verrucomicrobiota</taxon>
        <taxon>Opitutia</taxon>
        <taxon>Opitutales</taxon>
        <taxon>Opitutaceae</taxon>
        <taxon>Cephaloticoccus</taxon>
    </lineage>
</organism>
<feature type="transmembrane region" description="Helical" evidence="4">
    <location>
        <begin position="281"/>
        <end position="299"/>
    </location>
</feature>
<dbReference type="Pfam" id="PF07690">
    <property type="entry name" value="MFS_1"/>
    <property type="match status" value="1"/>
</dbReference>
<protein>
    <recommendedName>
        <fullName evidence="5">Major facilitator superfamily (MFS) profile domain-containing protein</fullName>
    </recommendedName>
</protein>
<keyword evidence="2 4" id="KW-1133">Transmembrane helix</keyword>
<dbReference type="AlphaFoldDB" id="A0A139SLT7"/>